<evidence type="ECO:0000256" key="1">
    <source>
        <dbReference type="ARBA" id="ARBA00010049"/>
    </source>
</evidence>
<protein>
    <submittedName>
        <fullName evidence="4">Pollen protein Ole E I-like protein</fullName>
    </submittedName>
</protein>
<dbReference type="HOGENOM" id="CLU_094008_2_1_1"/>
<dbReference type="OrthoDB" id="1392797at2759"/>
<accession>A0A072TNT3</accession>
<evidence type="ECO:0000256" key="2">
    <source>
        <dbReference type="ARBA" id="ARBA00023157"/>
    </source>
</evidence>
<proteinExistence type="inferred from homology"/>
<keyword evidence="3" id="KW-0732">Signal</keyword>
<keyword evidence="2" id="KW-1015">Disulfide bond</keyword>
<evidence type="ECO:0000313" key="4">
    <source>
        <dbReference type="EMBL" id="KEH15235.1"/>
    </source>
</evidence>
<keyword evidence="6" id="KW-1185">Reference proteome</keyword>
<name>A0A072TNT3_MEDTR</name>
<evidence type="ECO:0000313" key="6">
    <source>
        <dbReference type="Proteomes" id="UP000002051"/>
    </source>
</evidence>
<dbReference type="STRING" id="3880.A0A072TNT3"/>
<evidence type="ECO:0000256" key="3">
    <source>
        <dbReference type="SAM" id="SignalP"/>
    </source>
</evidence>
<comment type="similarity">
    <text evidence="1">Belongs to the Ole e I family.</text>
</comment>
<dbReference type="AlphaFoldDB" id="A0A072TNT3"/>
<evidence type="ECO:0000313" key="5">
    <source>
        <dbReference type="EnsemblPlants" id="KEH15235"/>
    </source>
</evidence>
<dbReference type="PANTHER" id="PTHR31614:SF20">
    <property type="entry name" value="POLLEN PROTEIN OLE E I-LIKE PROTEIN"/>
    <property type="match status" value="1"/>
</dbReference>
<dbReference type="KEGG" id="mtr:25481759"/>
<dbReference type="Proteomes" id="UP000002051">
    <property type="component" value="Unassembled WGS sequence"/>
</dbReference>
<feature type="chain" id="PRO_5014498843" evidence="3">
    <location>
        <begin position="23"/>
        <end position="178"/>
    </location>
</feature>
<dbReference type="PANTHER" id="PTHR31614">
    <property type="entry name" value="PROTEIN DOWNSTREAM OF FLC-RELATED"/>
    <property type="match status" value="1"/>
</dbReference>
<dbReference type="Pfam" id="PF01190">
    <property type="entry name" value="Pollen_Ole_e_1"/>
    <property type="match status" value="1"/>
</dbReference>
<dbReference type="InterPro" id="IPR006041">
    <property type="entry name" value="Pollen_Ole_e1_allergen"/>
</dbReference>
<organism evidence="4 6">
    <name type="scientific">Medicago truncatula</name>
    <name type="common">Barrel medic</name>
    <name type="synonym">Medicago tribuloides</name>
    <dbReference type="NCBI Taxonomy" id="3880"/>
    <lineage>
        <taxon>Eukaryota</taxon>
        <taxon>Viridiplantae</taxon>
        <taxon>Streptophyta</taxon>
        <taxon>Embryophyta</taxon>
        <taxon>Tracheophyta</taxon>
        <taxon>Spermatophyta</taxon>
        <taxon>Magnoliopsida</taxon>
        <taxon>eudicotyledons</taxon>
        <taxon>Gunneridae</taxon>
        <taxon>Pentapetalae</taxon>
        <taxon>rosids</taxon>
        <taxon>fabids</taxon>
        <taxon>Fabales</taxon>
        <taxon>Fabaceae</taxon>
        <taxon>Papilionoideae</taxon>
        <taxon>50 kb inversion clade</taxon>
        <taxon>NPAAA clade</taxon>
        <taxon>Hologalegina</taxon>
        <taxon>IRL clade</taxon>
        <taxon>Trifolieae</taxon>
        <taxon>Medicago</taxon>
    </lineage>
</organism>
<reference evidence="4 6" key="2">
    <citation type="journal article" date="2014" name="BMC Genomics">
        <title>An improved genome release (version Mt4.0) for the model legume Medicago truncatula.</title>
        <authorList>
            <person name="Tang H."/>
            <person name="Krishnakumar V."/>
            <person name="Bidwell S."/>
            <person name="Rosen B."/>
            <person name="Chan A."/>
            <person name="Zhou S."/>
            <person name="Gentzbittel L."/>
            <person name="Childs K.L."/>
            <person name="Yandell M."/>
            <person name="Gundlach H."/>
            <person name="Mayer K.F."/>
            <person name="Schwartz D.C."/>
            <person name="Town C.D."/>
        </authorList>
    </citation>
    <scope>GENOME REANNOTATION</scope>
    <source>
        <strain evidence="4">A17</strain>
        <strain evidence="5 6">cv. Jemalong A17</strain>
    </source>
</reference>
<feature type="signal peptide" evidence="3">
    <location>
        <begin position="1"/>
        <end position="22"/>
    </location>
</feature>
<reference evidence="5" key="3">
    <citation type="submission" date="2015-06" db="UniProtKB">
        <authorList>
            <consortium name="EnsemblPlants"/>
        </authorList>
    </citation>
    <scope>IDENTIFICATION</scope>
    <source>
        <strain evidence="5">cv. Jemalong A17</strain>
    </source>
</reference>
<gene>
    <name evidence="5" type="primary">25481759</name>
    <name evidence="4" type="ORF">MTR_1678s0010</name>
</gene>
<sequence>MARSFSIVALIVSAFCFSYVLAAPKVAPKAATDKVNFFVVYGQIYCDPCGFDMQTRISKPLGGVKVTFECTKGEKNVTLVKETTTHENGIYNFQIEGAHEEEVCKVKVNGKGPCTYNIDKEYEMTVPTKNLGVTTSSLQRFVNPIQFSPDANRINSDHCGKLGTELGLDKIDVPEDED</sequence>
<reference evidence="4 6" key="1">
    <citation type="journal article" date="2011" name="Nature">
        <title>The Medicago genome provides insight into the evolution of rhizobial symbioses.</title>
        <authorList>
            <person name="Young N.D."/>
            <person name="Debelle F."/>
            <person name="Oldroyd G.E."/>
            <person name="Geurts R."/>
            <person name="Cannon S.B."/>
            <person name="Udvardi M.K."/>
            <person name="Benedito V.A."/>
            <person name="Mayer K.F."/>
            <person name="Gouzy J."/>
            <person name="Schoof H."/>
            <person name="Van de Peer Y."/>
            <person name="Proost S."/>
            <person name="Cook D.R."/>
            <person name="Meyers B.C."/>
            <person name="Spannagl M."/>
            <person name="Cheung F."/>
            <person name="De Mita S."/>
            <person name="Krishnakumar V."/>
            <person name="Gundlach H."/>
            <person name="Zhou S."/>
            <person name="Mudge J."/>
            <person name="Bharti A.K."/>
            <person name="Murray J.D."/>
            <person name="Naoumkina M.A."/>
            <person name="Rosen B."/>
            <person name="Silverstein K.A."/>
            <person name="Tang H."/>
            <person name="Rombauts S."/>
            <person name="Zhao P.X."/>
            <person name="Zhou P."/>
            <person name="Barbe V."/>
            <person name="Bardou P."/>
            <person name="Bechner M."/>
            <person name="Bellec A."/>
            <person name="Berger A."/>
            <person name="Berges H."/>
            <person name="Bidwell S."/>
            <person name="Bisseling T."/>
            <person name="Choisne N."/>
            <person name="Couloux A."/>
            <person name="Denny R."/>
            <person name="Deshpande S."/>
            <person name="Dai X."/>
            <person name="Doyle J.J."/>
            <person name="Dudez A.M."/>
            <person name="Farmer A.D."/>
            <person name="Fouteau S."/>
            <person name="Franken C."/>
            <person name="Gibelin C."/>
            <person name="Gish J."/>
            <person name="Goldstein S."/>
            <person name="Gonzalez A.J."/>
            <person name="Green P.J."/>
            <person name="Hallab A."/>
            <person name="Hartog M."/>
            <person name="Hua A."/>
            <person name="Humphray S.J."/>
            <person name="Jeong D.H."/>
            <person name="Jing Y."/>
            <person name="Jocker A."/>
            <person name="Kenton S.M."/>
            <person name="Kim D.J."/>
            <person name="Klee K."/>
            <person name="Lai H."/>
            <person name="Lang C."/>
            <person name="Lin S."/>
            <person name="Macmil S.L."/>
            <person name="Magdelenat G."/>
            <person name="Matthews L."/>
            <person name="McCorrison J."/>
            <person name="Monaghan E.L."/>
            <person name="Mun J.H."/>
            <person name="Najar F.Z."/>
            <person name="Nicholson C."/>
            <person name="Noirot C."/>
            <person name="O'Bleness M."/>
            <person name="Paule C.R."/>
            <person name="Poulain J."/>
            <person name="Prion F."/>
            <person name="Qin B."/>
            <person name="Qu C."/>
            <person name="Retzel E.F."/>
            <person name="Riddle C."/>
            <person name="Sallet E."/>
            <person name="Samain S."/>
            <person name="Samson N."/>
            <person name="Sanders I."/>
            <person name="Saurat O."/>
            <person name="Scarpelli C."/>
            <person name="Schiex T."/>
            <person name="Segurens B."/>
            <person name="Severin A.J."/>
            <person name="Sherrier D.J."/>
            <person name="Shi R."/>
            <person name="Sims S."/>
            <person name="Singer S.R."/>
            <person name="Sinharoy S."/>
            <person name="Sterck L."/>
            <person name="Viollet A."/>
            <person name="Wang B.B."/>
            <person name="Wang K."/>
            <person name="Wang M."/>
            <person name="Wang X."/>
            <person name="Warfsmann J."/>
            <person name="Weissenbach J."/>
            <person name="White D.D."/>
            <person name="White J.D."/>
            <person name="Wiley G.B."/>
            <person name="Wincker P."/>
            <person name="Xing Y."/>
            <person name="Yang L."/>
            <person name="Yao Z."/>
            <person name="Ying F."/>
            <person name="Zhai J."/>
            <person name="Zhou L."/>
            <person name="Zuber A."/>
            <person name="Denarie J."/>
            <person name="Dixon R.A."/>
            <person name="May G.D."/>
            <person name="Schwartz D.C."/>
            <person name="Rogers J."/>
            <person name="Quetier F."/>
            <person name="Town C.D."/>
            <person name="Roe B.A."/>
        </authorList>
    </citation>
    <scope>NUCLEOTIDE SEQUENCE [LARGE SCALE GENOMIC DNA]</scope>
    <source>
        <strain evidence="4">A17</strain>
        <strain evidence="5 6">cv. Jemalong A17</strain>
    </source>
</reference>
<dbReference type="EMBL" id="KL404402">
    <property type="protein sequence ID" value="KEH15235.1"/>
    <property type="molecule type" value="Genomic_DNA"/>
</dbReference>
<dbReference type="EnsemblPlants" id="KEH15235">
    <property type="protein sequence ID" value="KEH15235"/>
    <property type="gene ID" value="MTR_1678s0010"/>
</dbReference>